<gene>
    <name evidence="2" type="ORF">PGLA2088_LOCUS27713</name>
</gene>
<accession>A0A813K639</accession>
<keyword evidence="1" id="KW-0812">Transmembrane</keyword>
<dbReference type="Proteomes" id="UP000626109">
    <property type="component" value="Unassembled WGS sequence"/>
</dbReference>
<feature type="non-terminal residue" evidence="2">
    <location>
        <position position="70"/>
    </location>
</feature>
<dbReference type="AlphaFoldDB" id="A0A813K639"/>
<reference evidence="2" key="1">
    <citation type="submission" date="2021-02" db="EMBL/GenBank/DDBJ databases">
        <authorList>
            <person name="Dougan E. K."/>
            <person name="Rhodes N."/>
            <person name="Thang M."/>
            <person name="Chan C."/>
        </authorList>
    </citation>
    <scope>NUCLEOTIDE SEQUENCE</scope>
</reference>
<proteinExistence type="predicted"/>
<evidence type="ECO:0000256" key="1">
    <source>
        <dbReference type="SAM" id="Phobius"/>
    </source>
</evidence>
<dbReference type="EMBL" id="CAJNNW010027571">
    <property type="protein sequence ID" value="CAE8692066.1"/>
    <property type="molecule type" value="Genomic_DNA"/>
</dbReference>
<evidence type="ECO:0000313" key="3">
    <source>
        <dbReference type="Proteomes" id="UP000626109"/>
    </source>
</evidence>
<evidence type="ECO:0000313" key="2">
    <source>
        <dbReference type="EMBL" id="CAE8692066.1"/>
    </source>
</evidence>
<organism evidence="2 3">
    <name type="scientific">Polarella glacialis</name>
    <name type="common">Dinoflagellate</name>
    <dbReference type="NCBI Taxonomy" id="89957"/>
    <lineage>
        <taxon>Eukaryota</taxon>
        <taxon>Sar</taxon>
        <taxon>Alveolata</taxon>
        <taxon>Dinophyceae</taxon>
        <taxon>Suessiales</taxon>
        <taxon>Suessiaceae</taxon>
        <taxon>Polarella</taxon>
    </lineage>
</organism>
<keyword evidence="1" id="KW-0472">Membrane</keyword>
<sequence length="70" mass="8273">LWEKEFYEKVVIPFLENEDRMKSLKLTMNVWYDGTGFKDFEVKRAVTGDIPLAIGSAVFIHLYMLFHTRS</sequence>
<protein>
    <submittedName>
        <fullName evidence="2">Uncharacterized protein</fullName>
    </submittedName>
</protein>
<comment type="caution">
    <text evidence="2">The sequence shown here is derived from an EMBL/GenBank/DDBJ whole genome shotgun (WGS) entry which is preliminary data.</text>
</comment>
<feature type="non-terminal residue" evidence="2">
    <location>
        <position position="1"/>
    </location>
</feature>
<name>A0A813K639_POLGL</name>
<feature type="transmembrane region" description="Helical" evidence="1">
    <location>
        <begin position="50"/>
        <end position="66"/>
    </location>
</feature>
<keyword evidence="1" id="KW-1133">Transmembrane helix</keyword>